<proteinExistence type="predicted"/>
<reference evidence="1" key="1">
    <citation type="submission" date="2014-07" db="EMBL/GenBank/DDBJ databases">
        <authorList>
            <person name="Monot Marc"/>
        </authorList>
    </citation>
    <scope>NUCLEOTIDE SEQUENCE</scope>
    <source>
        <strain evidence="1">7032994</strain>
    </source>
</reference>
<evidence type="ECO:0000313" key="1">
    <source>
        <dbReference type="EMBL" id="CDS89630.1"/>
    </source>
</evidence>
<gene>
    <name evidence="1" type="ORF">BN1097_710289</name>
</gene>
<protein>
    <submittedName>
        <fullName evidence="1">Uncharacterized protein</fullName>
    </submittedName>
</protein>
<organism evidence="1">
    <name type="scientific">Clostridioides difficile</name>
    <name type="common">Peptoclostridium difficile</name>
    <dbReference type="NCBI Taxonomy" id="1496"/>
    <lineage>
        <taxon>Bacteria</taxon>
        <taxon>Bacillati</taxon>
        <taxon>Bacillota</taxon>
        <taxon>Clostridia</taxon>
        <taxon>Peptostreptococcales</taxon>
        <taxon>Peptostreptococcaceae</taxon>
        <taxon>Clostridioides</taxon>
    </lineage>
</organism>
<dbReference type="AlphaFoldDB" id="A0A069AFG1"/>
<dbReference type="EMBL" id="LK932411">
    <property type="protein sequence ID" value="CDS89630.1"/>
    <property type="molecule type" value="Genomic_DNA"/>
</dbReference>
<accession>A0A069AFG1</accession>
<name>A0A069AFG1_CLODI</name>
<sequence>MLIYLKNLFVNIQFIIFKSITMIIHNSKIDNGSDNIINISDGKIVSI</sequence>